<name>A0A072UL92_MEDTR</name>
<dbReference type="AlphaFoldDB" id="A0A072UL92"/>
<keyword evidence="3" id="KW-1185">Reference proteome</keyword>
<reference evidence="1 3" key="1">
    <citation type="journal article" date="2011" name="Nature">
        <title>The Medicago genome provides insight into the evolution of rhizobial symbioses.</title>
        <authorList>
            <person name="Young N.D."/>
            <person name="Debelle F."/>
            <person name="Oldroyd G.E."/>
            <person name="Geurts R."/>
            <person name="Cannon S.B."/>
            <person name="Udvardi M.K."/>
            <person name="Benedito V.A."/>
            <person name="Mayer K.F."/>
            <person name="Gouzy J."/>
            <person name="Schoof H."/>
            <person name="Van de Peer Y."/>
            <person name="Proost S."/>
            <person name="Cook D.R."/>
            <person name="Meyers B.C."/>
            <person name="Spannagl M."/>
            <person name="Cheung F."/>
            <person name="De Mita S."/>
            <person name="Krishnakumar V."/>
            <person name="Gundlach H."/>
            <person name="Zhou S."/>
            <person name="Mudge J."/>
            <person name="Bharti A.K."/>
            <person name="Murray J.D."/>
            <person name="Naoumkina M.A."/>
            <person name="Rosen B."/>
            <person name="Silverstein K.A."/>
            <person name="Tang H."/>
            <person name="Rombauts S."/>
            <person name="Zhao P.X."/>
            <person name="Zhou P."/>
            <person name="Barbe V."/>
            <person name="Bardou P."/>
            <person name="Bechner M."/>
            <person name="Bellec A."/>
            <person name="Berger A."/>
            <person name="Berges H."/>
            <person name="Bidwell S."/>
            <person name="Bisseling T."/>
            <person name="Choisne N."/>
            <person name="Couloux A."/>
            <person name="Denny R."/>
            <person name="Deshpande S."/>
            <person name="Dai X."/>
            <person name="Doyle J.J."/>
            <person name="Dudez A.M."/>
            <person name="Farmer A.D."/>
            <person name="Fouteau S."/>
            <person name="Franken C."/>
            <person name="Gibelin C."/>
            <person name="Gish J."/>
            <person name="Goldstein S."/>
            <person name="Gonzalez A.J."/>
            <person name="Green P.J."/>
            <person name="Hallab A."/>
            <person name="Hartog M."/>
            <person name="Hua A."/>
            <person name="Humphray S.J."/>
            <person name="Jeong D.H."/>
            <person name="Jing Y."/>
            <person name="Jocker A."/>
            <person name="Kenton S.M."/>
            <person name="Kim D.J."/>
            <person name="Klee K."/>
            <person name="Lai H."/>
            <person name="Lang C."/>
            <person name="Lin S."/>
            <person name="Macmil S.L."/>
            <person name="Magdelenat G."/>
            <person name="Matthews L."/>
            <person name="McCorrison J."/>
            <person name="Monaghan E.L."/>
            <person name="Mun J.H."/>
            <person name="Najar F.Z."/>
            <person name="Nicholson C."/>
            <person name="Noirot C."/>
            <person name="O'Bleness M."/>
            <person name="Paule C.R."/>
            <person name="Poulain J."/>
            <person name="Prion F."/>
            <person name="Qin B."/>
            <person name="Qu C."/>
            <person name="Retzel E.F."/>
            <person name="Riddle C."/>
            <person name="Sallet E."/>
            <person name="Samain S."/>
            <person name="Samson N."/>
            <person name="Sanders I."/>
            <person name="Saurat O."/>
            <person name="Scarpelli C."/>
            <person name="Schiex T."/>
            <person name="Segurens B."/>
            <person name="Severin A.J."/>
            <person name="Sherrier D.J."/>
            <person name="Shi R."/>
            <person name="Sims S."/>
            <person name="Singer S.R."/>
            <person name="Sinharoy S."/>
            <person name="Sterck L."/>
            <person name="Viollet A."/>
            <person name="Wang B.B."/>
            <person name="Wang K."/>
            <person name="Wang M."/>
            <person name="Wang X."/>
            <person name="Warfsmann J."/>
            <person name="Weissenbach J."/>
            <person name="White D.D."/>
            <person name="White J.D."/>
            <person name="Wiley G.B."/>
            <person name="Wincker P."/>
            <person name="Xing Y."/>
            <person name="Yang L."/>
            <person name="Yao Z."/>
            <person name="Ying F."/>
            <person name="Zhai J."/>
            <person name="Zhou L."/>
            <person name="Zuber A."/>
            <person name="Denarie J."/>
            <person name="Dixon R.A."/>
            <person name="May G.D."/>
            <person name="Schwartz D.C."/>
            <person name="Rogers J."/>
            <person name="Quetier F."/>
            <person name="Town C.D."/>
            <person name="Roe B.A."/>
        </authorList>
    </citation>
    <scope>NUCLEOTIDE SEQUENCE [LARGE SCALE GENOMIC DNA]</scope>
    <source>
        <strain evidence="1">A17</strain>
        <strain evidence="2 3">cv. Jemalong A17</strain>
    </source>
</reference>
<dbReference type="Proteomes" id="UP000002051">
    <property type="component" value="Chromosome 4"/>
</dbReference>
<evidence type="ECO:0000313" key="1">
    <source>
        <dbReference type="EMBL" id="KEH29838.1"/>
    </source>
</evidence>
<protein>
    <submittedName>
        <fullName evidence="1 2">Uncharacterized protein</fullName>
    </submittedName>
</protein>
<accession>A0A072UL92</accession>
<evidence type="ECO:0000313" key="2">
    <source>
        <dbReference type="EnsemblPlants" id="KEH29838"/>
    </source>
</evidence>
<dbReference type="EMBL" id="CM001220">
    <property type="protein sequence ID" value="KEH29838.1"/>
    <property type="molecule type" value="Genomic_DNA"/>
</dbReference>
<proteinExistence type="predicted"/>
<dbReference type="HOGENOM" id="CLU_2088421_0_0_1"/>
<evidence type="ECO:0000313" key="3">
    <source>
        <dbReference type="Proteomes" id="UP000002051"/>
    </source>
</evidence>
<sequence>MNNSDLETLFLQSETNPYEEDDQKVIFLCESIELKNCDEKEVLDLPNPTMPLASLDNPLNKRVFKQVNKNSWAGGGWHGGERRVIVGGRDMWEREWLGKKVRKNSVLEEHDKIVFFI</sequence>
<reference evidence="2" key="3">
    <citation type="submission" date="2015-04" db="UniProtKB">
        <authorList>
            <consortium name="EnsemblPlants"/>
        </authorList>
    </citation>
    <scope>IDENTIFICATION</scope>
    <source>
        <strain evidence="2">cv. Jemalong A17</strain>
    </source>
</reference>
<dbReference type="EnsemblPlants" id="KEH29838">
    <property type="protein sequence ID" value="KEH29838"/>
    <property type="gene ID" value="MTR_4g052710"/>
</dbReference>
<organism evidence="1 3">
    <name type="scientific">Medicago truncatula</name>
    <name type="common">Barrel medic</name>
    <name type="synonym">Medicago tribuloides</name>
    <dbReference type="NCBI Taxonomy" id="3880"/>
    <lineage>
        <taxon>Eukaryota</taxon>
        <taxon>Viridiplantae</taxon>
        <taxon>Streptophyta</taxon>
        <taxon>Embryophyta</taxon>
        <taxon>Tracheophyta</taxon>
        <taxon>Spermatophyta</taxon>
        <taxon>Magnoliopsida</taxon>
        <taxon>eudicotyledons</taxon>
        <taxon>Gunneridae</taxon>
        <taxon>Pentapetalae</taxon>
        <taxon>rosids</taxon>
        <taxon>fabids</taxon>
        <taxon>Fabales</taxon>
        <taxon>Fabaceae</taxon>
        <taxon>Papilionoideae</taxon>
        <taxon>50 kb inversion clade</taxon>
        <taxon>NPAAA clade</taxon>
        <taxon>Hologalegina</taxon>
        <taxon>IRL clade</taxon>
        <taxon>Trifolieae</taxon>
        <taxon>Medicago</taxon>
    </lineage>
</organism>
<gene>
    <name evidence="1" type="ordered locus">MTR_4g052710</name>
</gene>
<reference evidence="1 3" key="2">
    <citation type="journal article" date="2014" name="BMC Genomics">
        <title>An improved genome release (version Mt4.0) for the model legume Medicago truncatula.</title>
        <authorList>
            <person name="Tang H."/>
            <person name="Krishnakumar V."/>
            <person name="Bidwell S."/>
            <person name="Rosen B."/>
            <person name="Chan A."/>
            <person name="Zhou S."/>
            <person name="Gentzbittel L."/>
            <person name="Childs K.L."/>
            <person name="Yandell M."/>
            <person name="Gundlach H."/>
            <person name="Mayer K.F."/>
            <person name="Schwartz D.C."/>
            <person name="Town C.D."/>
        </authorList>
    </citation>
    <scope>GENOME REANNOTATION</scope>
    <source>
        <strain evidence="1">A17</strain>
        <strain evidence="2 3">cv. Jemalong A17</strain>
    </source>
</reference>